<dbReference type="Gene3D" id="1.10.510.10">
    <property type="entry name" value="Transferase(Phosphotransferase) domain 1"/>
    <property type="match status" value="1"/>
</dbReference>
<evidence type="ECO:0000256" key="10">
    <source>
        <dbReference type="ARBA" id="ARBA00023136"/>
    </source>
</evidence>
<comment type="caution">
    <text evidence="15">The sequence shown here is derived from an EMBL/GenBank/DDBJ whole genome shotgun (WGS) entry which is preliminary data.</text>
</comment>
<organism evidence="15 16">
    <name type="scientific">Phaseolus coccineus</name>
    <name type="common">Scarlet runner bean</name>
    <name type="synonym">Phaseolus multiflorus</name>
    <dbReference type="NCBI Taxonomy" id="3886"/>
    <lineage>
        <taxon>Eukaryota</taxon>
        <taxon>Viridiplantae</taxon>
        <taxon>Streptophyta</taxon>
        <taxon>Embryophyta</taxon>
        <taxon>Tracheophyta</taxon>
        <taxon>Spermatophyta</taxon>
        <taxon>Magnoliopsida</taxon>
        <taxon>eudicotyledons</taxon>
        <taxon>Gunneridae</taxon>
        <taxon>Pentapetalae</taxon>
        <taxon>rosids</taxon>
        <taxon>fabids</taxon>
        <taxon>Fabales</taxon>
        <taxon>Fabaceae</taxon>
        <taxon>Papilionoideae</taxon>
        <taxon>50 kb inversion clade</taxon>
        <taxon>NPAAA clade</taxon>
        <taxon>indigoferoid/millettioid clade</taxon>
        <taxon>Phaseoleae</taxon>
        <taxon>Phaseolus</taxon>
    </lineage>
</organism>
<dbReference type="InterPro" id="IPR001245">
    <property type="entry name" value="Ser-Thr/Tyr_kinase_cat_dom"/>
</dbReference>
<evidence type="ECO:0000313" key="16">
    <source>
        <dbReference type="Proteomes" id="UP001374584"/>
    </source>
</evidence>
<comment type="function">
    <text evidence="11">May be involved in plant defense signaling.</text>
</comment>
<feature type="domain" description="Protein kinase" evidence="14">
    <location>
        <begin position="82"/>
        <end position="364"/>
    </location>
</feature>
<dbReference type="CDD" id="cd14066">
    <property type="entry name" value="STKc_IRAK"/>
    <property type="match status" value="1"/>
</dbReference>
<evidence type="ECO:0000256" key="3">
    <source>
        <dbReference type="ARBA" id="ARBA00012513"/>
    </source>
</evidence>
<keyword evidence="16" id="KW-1185">Reference proteome</keyword>
<keyword evidence="4" id="KW-1003">Cell membrane</keyword>
<comment type="similarity">
    <text evidence="2">Belongs to the protein kinase superfamily. Ser/Thr protein kinase family.</text>
</comment>
<evidence type="ECO:0000256" key="1">
    <source>
        <dbReference type="ARBA" id="ARBA00004236"/>
    </source>
</evidence>
<evidence type="ECO:0000256" key="7">
    <source>
        <dbReference type="ARBA" id="ARBA00022741"/>
    </source>
</evidence>
<dbReference type="EMBL" id="JAYMYR010000008">
    <property type="protein sequence ID" value="KAK7347264.1"/>
    <property type="molecule type" value="Genomic_DNA"/>
</dbReference>
<evidence type="ECO:0000256" key="11">
    <source>
        <dbReference type="ARBA" id="ARBA00054261"/>
    </source>
</evidence>
<dbReference type="PROSITE" id="PS00107">
    <property type="entry name" value="PROTEIN_KINASE_ATP"/>
    <property type="match status" value="1"/>
</dbReference>
<dbReference type="InterPro" id="IPR008271">
    <property type="entry name" value="Ser/Thr_kinase_AS"/>
</dbReference>
<accession>A0AAN9M3W9</accession>
<sequence>MGNCCGTRCKIDANLNPQPYSDVTEVDNRSNLLVHSNPNGYGFIDEGKPEILPTPRSEGDILSSPHLKPFTLYDLKKATRNFQPHNLIGEGGFGNVYKGRINGNKSLGVTISDVAVKKLRPEGFQGHKEWLSEVNYLGQLHHQNLVKLIGYCLEGDNRLLVYEYLPNGSLEDHIFRKGAQPLPWATRIKIATGAARGLSFLHDSKQQIIYRDFKASNILLDSEFNAKLSDFGLAKAGPTGDHSYVSTQVLGTHGYAAPEYIATGRLTSRCDVYSFGVVLLELLSGRHAIDNTKSGVEHNLVEWARPYLGDRRKLFRIMDTKLEGQYPQRAAYTVAIIALQCISDAKTRPQMSEILSALEHLPAIRHSASPCREEKPIQSPVREALSPAVNFPLRHNDPQKNREL</sequence>
<dbReference type="InterPro" id="IPR050823">
    <property type="entry name" value="Plant_Ser_Thr_Prot_Kinase"/>
</dbReference>
<gene>
    <name evidence="15" type="ORF">VNO80_21792</name>
</gene>
<dbReference type="InterPro" id="IPR000719">
    <property type="entry name" value="Prot_kinase_dom"/>
</dbReference>
<keyword evidence="10" id="KW-0472">Membrane</keyword>
<dbReference type="AlphaFoldDB" id="A0AAN9M3W9"/>
<reference evidence="15 16" key="1">
    <citation type="submission" date="2024-01" db="EMBL/GenBank/DDBJ databases">
        <title>The genomes of 5 underutilized Papilionoideae crops provide insights into root nodulation and disease resistanc.</title>
        <authorList>
            <person name="Jiang F."/>
        </authorList>
    </citation>
    <scope>NUCLEOTIDE SEQUENCE [LARGE SCALE GENOMIC DNA]</scope>
    <source>
        <strain evidence="15">JINMINGXINNONG_FW02</strain>
        <tissue evidence="15">Leaves</tissue>
    </source>
</reference>
<dbReference type="InterPro" id="IPR011009">
    <property type="entry name" value="Kinase-like_dom_sf"/>
</dbReference>
<evidence type="ECO:0000313" key="15">
    <source>
        <dbReference type="EMBL" id="KAK7347264.1"/>
    </source>
</evidence>
<evidence type="ECO:0000256" key="9">
    <source>
        <dbReference type="ARBA" id="ARBA00022840"/>
    </source>
</evidence>
<keyword evidence="6" id="KW-0808">Transferase</keyword>
<dbReference type="PROSITE" id="PS50011">
    <property type="entry name" value="PROTEIN_KINASE_DOM"/>
    <property type="match status" value="1"/>
</dbReference>
<name>A0AAN9M3W9_PHACN</name>
<dbReference type="FunFam" id="1.10.510.10:FF:000032">
    <property type="entry name" value="Serine/threonine-protein kinase PBS1"/>
    <property type="match status" value="1"/>
</dbReference>
<dbReference type="PROSITE" id="PS00108">
    <property type="entry name" value="PROTEIN_KINASE_ST"/>
    <property type="match status" value="1"/>
</dbReference>
<keyword evidence="8" id="KW-0418">Kinase</keyword>
<feature type="binding site" evidence="12">
    <location>
        <position position="118"/>
    </location>
    <ligand>
        <name>ATP</name>
        <dbReference type="ChEBI" id="CHEBI:30616"/>
    </ligand>
</feature>
<evidence type="ECO:0000256" key="6">
    <source>
        <dbReference type="ARBA" id="ARBA00022679"/>
    </source>
</evidence>
<keyword evidence="7 12" id="KW-0547">Nucleotide-binding</keyword>
<evidence type="ECO:0000256" key="5">
    <source>
        <dbReference type="ARBA" id="ARBA00022527"/>
    </source>
</evidence>
<keyword evidence="9 12" id="KW-0067">ATP-binding</keyword>
<evidence type="ECO:0000256" key="12">
    <source>
        <dbReference type="PROSITE-ProRule" id="PRU10141"/>
    </source>
</evidence>
<dbReference type="GO" id="GO:0005524">
    <property type="term" value="F:ATP binding"/>
    <property type="evidence" value="ECO:0007669"/>
    <property type="project" value="UniProtKB-UniRule"/>
</dbReference>
<dbReference type="FunFam" id="3.30.200.20:FF:000228">
    <property type="entry name" value="Serine/threonine-protein kinase BIK1"/>
    <property type="match status" value="1"/>
</dbReference>
<evidence type="ECO:0000256" key="8">
    <source>
        <dbReference type="ARBA" id="ARBA00022777"/>
    </source>
</evidence>
<dbReference type="InterPro" id="IPR017441">
    <property type="entry name" value="Protein_kinase_ATP_BS"/>
</dbReference>
<evidence type="ECO:0000256" key="2">
    <source>
        <dbReference type="ARBA" id="ARBA00008684"/>
    </source>
</evidence>
<dbReference type="Pfam" id="PF07714">
    <property type="entry name" value="PK_Tyr_Ser-Thr"/>
    <property type="match status" value="1"/>
</dbReference>
<protein>
    <recommendedName>
        <fullName evidence="3">non-specific serine/threonine protein kinase</fullName>
        <ecNumber evidence="3">2.7.11.1</ecNumber>
    </recommendedName>
</protein>
<dbReference type="PANTHER" id="PTHR45621">
    <property type="entry name" value="OS01G0588500 PROTEIN-RELATED"/>
    <property type="match status" value="1"/>
</dbReference>
<dbReference type="GO" id="GO:0004674">
    <property type="term" value="F:protein serine/threonine kinase activity"/>
    <property type="evidence" value="ECO:0007669"/>
    <property type="project" value="UniProtKB-KW"/>
</dbReference>
<evidence type="ECO:0000256" key="13">
    <source>
        <dbReference type="RuleBase" id="RU000304"/>
    </source>
</evidence>
<keyword evidence="5 13" id="KW-0723">Serine/threonine-protein kinase</keyword>
<evidence type="ECO:0000259" key="14">
    <source>
        <dbReference type="PROSITE" id="PS50011"/>
    </source>
</evidence>
<dbReference type="GO" id="GO:0005886">
    <property type="term" value="C:plasma membrane"/>
    <property type="evidence" value="ECO:0007669"/>
    <property type="project" value="UniProtKB-SubCell"/>
</dbReference>
<dbReference type="SUPFAM" id="SSF56112">
    <property type="entry name" value="Protein kinase-like (PK-like)"/>
    <property type="match status" value="1"/>
</dbReference>
<dbReference type="Gene3D" id="3.30.200.20">
    <property type="entry name" value="Phosphorylase Kinase, domain 1"/>
    <property type="match status" value="1"/>
</dbReference>
<comment type="subcellular location">
    <subcellularLocation>
        <location evidence="1">Cell membrane</location>
    </subcellularLocation>
</comment>
<proteinExistence type="inferred from homology"/>
<evidence type="ECO:0000256" key="4">
    <source>
        <dbReference type="ARBA" id="ARBA00022475"/>
    </source>
</evidence>
<dbReference type="Proteomes" id="UP001374584">
    <property type="component" value="Unassembled WGS sequence"/>
</dbReference>
<dbReference type="EC" id="2.7.11.1" evidence="3"/>